<evidence type="ECO:0000313" key="2">
    <source>
        <dbReference type="EMBL" id="SEO46568.1"/>
    </source>
</evidence>
<proteinExistence type="predicted"/>
<accession>A0A1H8PXU4</accession>
<dbReference type="STRING" id="406100.SAMN04488052_101215"/>
<dbReference type="GO" id="GO:0016787">
    <property type="term" value="F:hydrolase activity"/>
    <property type="evidence" value="ECO:0007669"/>
    <property type="project" value="UniProtKB-KW"/>
</dbReference>
<dbReference type="InterPro" id="IPR017208">
    <property type="entry name" value="UCP037442_abhydr"/>
</dbReference>
<evidence type="ECO:0000313" key="3">
    <source>
        <dbReference type="Proteomes" id="UP000199657"/>
    </source>
</evidence>
<keyword evidence="3" id="KW-1185">Reference proteome</keyword>
<sequence length="309" mass="33982">MDQPLFHVSDETQDADNVTAITLGTPRGHTVALRVFEAQAPRAVVIVAGAMGVGQRAYERFARFLSEHGLTAITFDYYGIGASLTGPLRNCDAQVTDWATEDCEAVLQFALARYPDTPLTWIGHSVGGQLLGMIPSVNRLSQAVTVACGSGYWRWNATPTRRRVLALWYGIAPVSLATVGYFPGNRLGIVGDLPGGVMRQWRRWCLHPDYAVGVEGPAVRDQFASVRVPITAVTFTDDEMMSRKGIQAMHAFFRNAPVRMVAIRPSDIGEKKVGHLGWFRERYRDSIWAGQLLPLLDPAIEALQEARGA</sequence>
<protein>
    <submittedName>
        <fullName evidence="2">Predicted alpha/beta hydrolase</fullName>
    </submittedName>
</protein>
<dbReference type="RefSeq" id="WP_091639169.1">
    <property type="nucleotide sequence ID" value="NZ_FOEG01000001.1"/>
</dbReference>
<dbReference type="PIRSF" id="PIRSF037442">
    <property type="entry name" value="UCP037442_abhydr"/>
    <property type="match status" value="1"/>
</dbReference>
<keyword evidence="2" id="KW-0378">Hydrolase</keyword>
<dbReference type="Gene3D" id="3.40.50.1820">
    <property type="entry name" value="alpha/beta hydrolase"/>
    <property type="match status" value="1"/>
</dbReference>
<reference evidence="2 3" key="1">
    <citation type="submission" date="2016-10" db="EMBL/GenBank/DDBJ databases">
        <authorList>
            <person name="de Groot N.N."/>
        </authorList>
    </citation>
    <scope>NUCLEOTIDE SEQUENCE [LARGE SCALE GENOMIC DNA]</scope>
    <source>
        <strain evidence="2 3">CGMCC 1.6291</strain>
    </source>
</reference>
<organism evidence="2 3">
    <name type="scientific">Aquisalimonas asiatica</name>
    <dbReference type="NCBI Taxonomy" id="406100"/>
    <lineage>
        <taxon>Bacteria</taxon>
        <taxon>Pseudomonadati</taxon>
        <taxon>Pseudomonadota</taxon>
        <taxon>Gammaproteobacteria</taxon>
        <taxon>Chromatiales</taxon>
        <taxon>Ectothiorhodospiraceae</taxon>
        <taxon>Aquisalimonas</taxon>
    </lineage>
</organism>
<dbReference type="InterPro" id="IPR022742">
    <property type="entry name" value="Hydrolase_4"/>
</dbReference>
<dbReference type="EMBL" id="FOEG01000001">
    <property type="protein sequence ID" value="SEO46568.1"/>
    <property type="molecule type" value="Genomic_DNA"/>
</dbReference>
<dbReference type="InterPro" id="IPR029058">
    <property type="entry name" value="AB_hydrolase_fold"/>
</dbReference>
<dbReference type="SUPFAM" id="SSF53474">
    <property type="entry name" value="alpha/beta-Hydrolases"/>
    <property type="match status" value="1"/>
</dbReference>
<feature type="domain" description="Serine aminopeptidase S33" evidence="1">
    <location>
        <begin position="40"/>
        <end position="130"/>
    </location>
</feature>
<dbReference type="Pfam" id="PF12146">
    <property type="entry name" value="Hydrolase_4"/>
    <property type="match status" value="1"/>
</dbReference>
<dbReference type="Proteomes" id="UP000199657">
    <property type="component" value="Unassembled WGS sequence"/>
</dbReference>
<evidence type="ECO:0000259" key="1">
    <source>
        <dbReference type="Pfam" id="PF12146"/>
    </source>
</evidence>
<dbReference type="AlphaFoldDB" id="A0A1H8PXU4"/>
<gene>
    <name evidence="2" type="ORF">SAMN04488052_101215</name>
</gene>
<name>A0A1H8PXU4_9GAMM</name>
<dbReference type="OrthoDB" id="9785076at2"/>